<sequence>MQHTASFKKDYYGGALMVLVGLSAIYAAFNYHIGSLSHMGPGFFPASIGGLLALTGLLIAASARGQKNKPPKEGAEEAVQHSHPSDFPDLRGAVCIIGGTLAFLLFGHYGGLLPATFFAVFICGLGDRTNTVKQVLLLAVAMCVIATVVFWWALQLQLPLFTWG</sequence>
<dbReference type="RefSeq" id="WP_197488216.1">
    <property type="nucleotide sequence ID" value="NZ_FKIF01000008.1"/>
</dbReference>
<feature type="transmembrane region" description="Helical" evidence="1">
    <location>
        <begin position="43"/>
        <end position="63"/>
    </location>
</feature>
<proteinExistence type="predicted"/>
<keyword evidence="1" id="KW-1133">Transmembrane helix</keyword>
<keyword evidence="4" id="KW-1185">Reference proteome</keyword>
<keyword evidence="1" id="KW-0812">Transmembrane</keyword>
<organism evidence="3 4">
    <name type="scientific">Bordetella ansorpii</name>
    <dbReference type="NCBI Taxonomy" id="288768"/>
    <lineage>
        <taxon>Bacteria</taxon>
        <taxon>Pseudomonadati</taxon>
        <taxon>Pseudomonadota</taxon>
        <taxon>Betaproteobacteria</taxon>
        <taxon>Burkholderiales</taxon>
        <taxon>Alcaligenaceae</taxon>
        <taxon>Bordetella</taxon>
    </lineage>
</organism>
<accession>A0A157SSM7</accession>
<feature type="transmembrane region" description="Helical" evidence="1">
    <location>
        <begin position="90"/>
        <end position="123"/>
    </location>
</feature>
<dbReference type="STRING" id="288768.SAMEA3906486_04594"/>
<feature type="transmembrane region" description="Helical" evidence="1">
    <location>
        <begin position="12"/>
        <end position="31"/>
    </location>
</feature>
<gene>
    <name evidence="3" type="ORF">SAMEA3906486_04594</name>
</gene>
<feature type="domain" description="DUF1468" evidence="2">
    <location>
        <begin position="14"/>
        <end position="159"/>
    </location>
</feature>
<dbReference type="AlphaFoldDB" id="A0A157SSM7"/>
<keyword evidence="1" id="KW-0472">Membrane</keyword>
<evidence type="ECO:0000313" key="4">
    <source>
        <dbReference type="Proteomes" id="UP000076848"/>
    </source>
</evidence>
<dbReference type="Proteomes" id="UP000076848">
    <property type="component" value="Unassembled WGS sequence"/>
</dbReference>
<dbReference type="Pfam" id="PF07331">
    <property type="entry name" value="TctB"/>
    <property type="match status" value="1"/>
</dbReference>
<name>A0A157SSM7_9BORD</name>
<evidence type="ECO:0000259" key="2">
    <source>
        <dbReference type="Pfam" id="PF07331"/>
    </source>
</evidence>
<reference evidence="3 4" key="1">
    <citation type="submission" date="2016-04" db="EMBL/GenBank/DDBJ databases">
        <authorList>
            <consortium name="Pathogen Informatics"/>
        </authorList>
    </citation>
    <scope>NUCLEOTIDE SEQUENCE [LARGE SCALE GENOMIC DNA]</scope>
    <source>
        <strain evidence="3 4">H050680373</strain>
    </source>
</reference>
<dbReference type="InterPro" id="IPR009936">
    <property type="entry name" value="DUF1468"/>
</dbReference>
<feature type="transmembrane region" description="Helical" evidence="1">
    <location>
        <begin position="135"/>
        <end position="154"/>
    </location>
</feature>
<evidence type="ECO:0000313" key="3">
    <source>
        <dbReference type="EMBL" id="SAI73311.1"/>
    </source>
</evidence>
<protein>
    <submittedName>
        <fullName evidence="3">Membrane protein</fullName>
    </submittedName>
</protein>
<evidence type="ECO:0000256" key="1">
    <source>
        <dbReference type="SAM" id="Phobius"/>
    </source>
</evidence>
<dbReference type="EMBL" id="FKIF01000008">
    <property type="protein sequence ID" value="SAI73311.1"/>
    <property type="molecule type" value="Genomic_DNA"/>
</dbReference>